<proteinExistence type="predicted"/>
<evidence type="ECO:0000256" key="3">
    <source>
        <dbReference type="SAM" id="MobiDB-lite"/>
    </source>
</evidence>
<protein>
    <submittedName>
        <fullName evidence="5">Cutinase</fullName>
    </submittedName>
</protein>
<sequence length="187" mass="18998">MVLLLRFFISLGFLSASFVTAAPASDSSKQATTTCAPVHLFVARGTSESPGDGSIGSLADLVLQGNPGATQEAIDYPALAFPVYIADVSIGIKAVTDQFARYTSSCPDSTLVLIGYSQGAQIMLDALCGSGSILKGGIGTPTITESQGKKIAAVVGYGDPGHTAGESWNQGTAKENGARGLGTDHGL</sequence>
<dbReference type="PANTHER" id="PTHR33630:SF9">
    <property type="entry name" value="CUTINASE 4"/>
    <property type="match status" value="1"/>
</dbReference>
<dbReference type="SMART" id="SM01110">
    <property type="entry name" value="Cutinase"/>
    <property type="match status" value="1"/>
</dbReference>
<keyword evidence="6" id="KW-1185">Reference proteome</keyword>
<feature type="chain" id="PRO_5040955934" evidence="4">
    <location>
        <begin position="17"/>
        <end position="187"/>
    </location>
</feature>
<dbReference type="SUPFAM" id="SSF53474">
    <property type="entry name" value="alpha/beta-Hydrolases"/>
    <property type="match status" value="1"/>
</dbReference>
<reference evidence="5" key="2">
    <citation type="journal article" date="2023" name="IMA Fungus">
        <title>Comparative genomic study of the Penicillium genus elucidates a diverse pangenome and 15 lateral gene transfer events.</title>
        <authorList>
            <person name="Petersen C."/>
            <person name="Sorensen T."/>
            <person name="Nielsen M.R."/>
            <person name="Sondergaard T.E."/>
            <person name="Sorensen J.L."/>
            <person name="Fitzpatrick D.A."/>
            <person name="Frisvad J.C."/>
            <person name="Nielsen K.L."/>
        </authorList>
    </citation>
    <scope>NUCLEOTIDE SEQUENCE</scope>
    <source>
        <strain evidence="5">IBT 29677</strain>
    </source>
</reference>
<gene>
    <name evidence="5" type="ORF">N7509_001375</name>
</gene>
<evidence type="ECO:0000256" key="1">
    <source>
        <dbReference type="ARBA" id="ARBA00022801"/>
    </source>
</evidence>
<comment type="caution">
    <text evidence="5">The sequence shown here is derived from an EMBL/GenBank/DDBJ whole genome shotgun (WGS) entry which is preliminary data.</text>
</comment>
<dbReference type="Pfam" id="PF01083">
    <property type="entry name" value="Cutinase"/>
    <property type="match status" value="1"/>
</dbReference>
<evidence type="ECO:0000313" key="6">
    <source>
        <dbReference type="Proteomes" id="UP001147747"/>
    </source>
</evidence>
<dbReference type="GO" id="GO:0017000">
    <property type="term" value="P:antibiotic biosynthetic process"/>
    <property type="evidence" value="ECO:0007669"/>
    <property type="project" value="UniProtKB-ARBA"/>
</dbReference>
<dbReference type="RefSeq" id="XP_056494594.1">
    <property type="nucleotide sequence ID" value="XM_056626012.1"/>
</dbReference>
<feature type="signal peptide" evidence="4">
    <location>
        <begin position="1"/>
        <end position="16"/>
    </location>
</feature>
<dbReference type="PANTHER" id="PTHR33630">
    <property type="entry name" value="CUTINASE RV1984C-RELATED-RELATED"/>
    <property type="match status" value="1"/>
</dbReference>
<dbReference type="Proteomes" id="UP001147747">
    <property type="component" value="Unassembled WGS sequence"/>
</dbReference>
<evidence type="ECO:0000313" key="5">
    <source>
        <dbReference type="EMBL" id="KAJ5414748.1"/>
    </source>
</evidence>
<dbReference type="InterPro" id="IPR000675">
    <property type="entry name" value="Cutinase/axe"/>
</dbReference>
<accession>A0A9W9WCL9</accession>
<keyword evidence="4" id="KW-0732">Signal</keyword>
<dbReference type="InterPro" id="IPR029058">
    <property type="entry name" value="AB_hydrolase_fold"/>
</dbReference>
<feature type="region of interest" description="Disordered" evidence="3">
    <location>
        <begin position="164"/>
        <end position="187"/>
    </location>
</feature>
<organism evidence="5 6">
    <name type="scientific">Penicillium cosmopolitanum</name>
    <dbReference type="NCBI Taxonomy" id="1131564"/>
    <lineage>
        <taxon>Eukaryota</taxon>
        <taxon>Fungi</taxon>
        <taxon>Dikarya</taxon>
        <taxon>Ascomycota</taxon>
        <taxon>Pezizomycotina</taxon>
        <taxon>Eurotiomycetes</taxon>
        <taxon>Eurotiomycetidae</taxon>
        <taxon>Eurotiales</taxon>
        <taxon>Aspergillaceae</taxon>
        <taxon>Penicillium</taxon>
    </lineage>
</organism>
<keyword evidence="2" id="KW-1015">Disulfide bond</keyword>
<dbReference type="GO" id="GO:0052689">
    <property type="term" value="F:carboxylic ester hydrolase activity"/>
    <property type="evidence" value="ECO:0007669"/>
    <property type="project" value="UniProtKB-ARBA"/>
</dbReference>
<evidence type="ECO:0000256" key="4">
    <source>
        <dbReference type="SAM" id="SignalP"/>
    </source>
</evidence>
<keyword evidence="1" id="KW-0378">Hydrolase</keyword>
<dbReference type="Gene3D" id="3.40.50.1820">
    <property type="entry name" value="alpha/beta hydrolase"/>
    <property type="match status" value="1"/>
</dbReference>
<dbReference type="GeneID" id="81364992"/>
<dbReference type="AlphaFoldDB" id="A0A9W9WCL9"/>
<name>A0A9W9WCL9_9EURO</name>
<dbReference type="EMBL" id="JAPZBU010000003">
    <property type="protein sequence ID" value="KAJ5414748.1"/>
    <property type="molecule type" value="Genomic_DNA"/>
</dbReference>
<evidence type="ECO:0000256" key="2">
    <source>
        <dbReference type="ARBA" id="ARBA00023157"/>
    </source>
</evidence>
<dbReference type="GO" id="GO:0072330">
    <property type="term" value="P:monocarboxylic acid biosynthetic process"/>
    <property type="evidence" value="ECO:0007669"/>
    <property type="project" value="UniProtKB-ARBA"/>
</dbReference>
<dbReference type="OrthoDB" id="2586582at2759"/>
<reference evidence="5" key="1">
    <citation type="submission" date="2022-12" db="EMBL/GenBank/DDBJ databases">
        <authorList>
            <person name="Petersen C."/>
        </authorList>
    </citation>
    <scope>NUCLEOTIDE SEQUENCE</scope>
    <source>
        <strain evidence="5">IBT 29677</strain>
    </source>
</reference>